<sequence>MQTRRQHVGSCCRHAAALMLKIELWVSRYGKTELACTSGTNQWFTSRREVKAVRLSENCVRGGRTAAYCNQPEESIERRW</sequence>
<keyword evidence="2" id="KW-1185">Reference proteome</keyword>
<evidence type="ECO:0000313" key="1">
    <source>
        <dbReference type="EMBL" id="MEQ2308974.1"/>
    </source>
</evidence>
<reference evidence="1 2" key="1">
    <citation type="submission" date="2021-06" db="EMBL/GenBank/DDBJ databases">
        <authorList>
            <person name="Palmer J.M."/>
        </authorList>
    </citation>
    <scope>NUCLEOTIDE SEQUENCE [LARGE SCALE GENOMIC DNA]</scope>
    <source>
        <strain evidence="1 2">AS_MEX2019</strain>
        <tissue evidence="1">Muscle</tissue>
    </source>
</reference>
<comment type="caution">
    <text evidence="1">The sequence shown here is derived from an EMBL/GenBank/DDBJ whole genome shotgun (WGS) entry which is preliminary data.</text>
</comment>
<gene>
    <name evidence="1" type="ORF">AMECASPLE_033814</name>
</gene>
<dbReference type="EMBL" id="JAHRIP010070499">
    <property type="protein sequence ID" value="MEQ2308974.1"/>
    <property type="molecule type" value="Genomic_DNA"/>
</dbReference>
<dbReference type="Proteomes" id="UP001469553">
    <property type="component" value="Unassembled WGS sequence"/>
</dbReference>
<evidence type="ECO:0000313" key="2">
    <source>
        <dbReference type="Proteomes" id="UP001469553"/>
    </source>
</evidence>
<protein>
    <submittedName>
        <fullName evidence="1">Uncharacterized protein</fullName>
    </submittedName>
</protein>
<accession>A0ABV0ZSV6</accession>
<name>A0ABV0ZSV6_9TELE</name>
<proteinExistence type="predicted"/>
<organism evidence="1 2">
    <name type="scientific">Ameca splendens</name>
    <dbReference type="NCBI Taxonomy" id="208324"/>
    <lineage>
        <taxon>Eukaryota</taxon>
        <taxon>Metazoa</taxon>
        <taxon>Chordata</taxon>
        <taxon>Craniata</taxon>
        <taxon>Vertebrata</taxon>
        <taxon>Euteleostomi</taxon>
        <taxon>Actinopterygii</taxon>
        <taxon>Neopterygii</taxon>
        <taxon>Teleostei</taxon>
        <taxon>Neoteleostei</taxon>
        <taxon>Acanthomorphata</taxon>
        <taxon>Ovalentaria</taxon>
        <taxon>Atherinomorphae</taxon>
        <taxon>Cyprinodontiformes</taxon>
        <taxon>Goodeidae</taxon>
        <taxon>Ameca</taxon>
    </lineage>
</organism>